<dbReference type="AlphaFoldDB" id="A0A031LMS1"/>
<dbReference type="Proteomes" id="UP000024332">
    <property type="component" value="Unassembled WGS sequence"/>
</dbReference>
<dbReference type="SUPFAM" id="SSF53300">
    <property type="entry name" value="vWA-like"/>
    <property type="match status" value="1"/>
</dbReference>
<name>A0A031LMS1_9CREN</name>
<feature type="domain" description="VWFA" evidence="1">
    <location>
        <begin position="40"/>
        <end position="197"/>
    </location>
</feature>
<reference evidence="2 3" key="1">
    <citation type="submission" date="2014-03" db="EMBL/GenBank/DDBJ databases">
        <title>Draft genome sequence of the novel thermoacidophilic archaea Acidianus copahuensis ALE1 strain, isolated from Copahue volcanic area in Neuquen Argentina.</title>
        <authorList>
            <person name="Urbieta M.S."/>
            <person name="Rascovan N."/>
            <person name="Castro C."/>
            <person name="Revale S."/>
            <person name="Giaveno M.A."/>
            <person name="Vazquez M.P."/>
            <person name="Donati E.R."/>
        </authorList>
    </citation>
    <scope>NUCLEOTIDE SEQUENCE [LARGE SCALE GENOMIC DNA]</scope>
    <source>
        <strain evidence="2 3">ALE1</strain>
    </source>
</reference>
<dbReference type="Gene3D" id="3.40.50.410">
    <property type="entry name" value="von Willebrand factor, type A domain"/>
    <property type="match status" value="1"/>
</dbReference>
<dbReference type="STRING" id="1160895.CM19_08340"/>
<dbReference type="OrthoDB" id="33260at2157"/>
<proteinExistence type="predicted"/>
<dbReference type="Pfam" id="PF00092">
    <property type="entry name" value="VWA"/>
    <property type="match status" value="1"/>
</dbReference>
<sequence>MTVSLKVKSSHIFVSQSVETEAGIVIYIVPEYATKTTGIRYVIALDNSPSMKGEKYDIALESMNSLLSQIPQGNEMVVITFSNHPKIIYRGNPTERVDIDKEFGSTTRFYEMIQKVIEISKDGMPTKVILLTDGKPTDKRNVKDYEKLSIPPNLQFINIGIGRDYNEVILKNLADRTAGFFYHVEDISQLPSLFRSGEDEEIVAKNLRVEVPETYNSLNYKKPIRIPILQNLATIYGTLIIPASNEDYNVTFLVTYQDPVDSKEKTLSSTLIFKRGDREKIHTTVNSDVLAEIRYYRLLKEYSETLEHGKDATKVIDKLKSIAEETRNPLIIEETKKLTGDSKNDLSEITKKMRS</sequence>
<comment type="caution">
    <text evidence="2">The sequence shown here is derived from an EMBL/GenBank/DDBJ whole genome shotgun (WGS) entry which is preliminary data.</text>
</comment>
<evidence type="ECO:0000313" key="3">
    <source>
        <dbReference type="Proteomes" id="UP000024332"/>
    </source>
</evidence>
<evidence type="ECO:0000259" key="1">
    <source>
        <dbReference type="PROSITE" id="PS50234"/>
    </source>
</evidence>
<dbReference type="InterPro" id="IPR002035">
    <property type="entry name" value="VWF_A"/>
</dbReference>
<organism evidence="2 3">
    <name type="scientific">Candidatus Acidianus copahuensis</name>
    <dbReference type="NCBI Taxonomy" id="1160895"/>
    <lineage>
        <taxon>Archaea</taxon>
        <taxon>Thermoproteota</taxon>
        <taxon>Thermoprotei</taxon>
        <taxon>Sulfolobales</taxon>
        <taxon>Sulfolobaceae</taxon>
        <taxon>Acidianus</taxon>
    </lineage>
</organism>
<dbReference type="Pfam" id="PF18677">
    <property type="entry name" value="ArnB_C"/>
    <property type="match status" value="1"/>
</dbReference>
<keyword evidence="3" id="KW-1185">Reference proteome</keyword>
<dbReference type="CDD" id="cd00198">
    <property type="entry name" value="vWFA"/>
    <property type="match status" value="1"/>
</dbReference>
<evidence type="ECO:0000313" key="2">
    <source>
        <dbReference type="EMBL" id="EZQ04715.1"/>
    </source>
</evidence>
<dbReference type="InterPro" id="IPR040929">
    <property type="entry name" value="ArnB_C"/>
</dbReference>
<dbReference type="InterPro" id="IPR036465">
    <property type="entry name" value="vWFA_dom_sf"/>
</dbReference>
<dbReference type="PROSITE" id="PS50234">
    <property type="entry name" value="VWFA"/>
    <property type="match status" value="1"/>
</dbReference>
<dbReference type="EMBL" id="JFZT01000045">
    <property type="protein sequence ID" value="EZQ04715.1"/>
    <property type="molecule type" value="Genomic_DNA"/>
</dbReference>
<dbReference type="SMART" id="SM00327">
    <property type="entry name" value="VWA"/>
    <property type="match status" value="1"/>
</dbReference>
<accession>A0A031LMS1</accession>
<protein>
    <submittedName>
        <fullName evidence="2">von Willebrand factor A</fullName>
    </submittedName>
</protein>
<gene>
    <name evidence="2" type="ORF">CM19_08340</name>
</gene>